<feature type="domain" description="BPP" evidence="4">
    <location>
        <begin position="28"/>
        <end position="356"/>
    </location>
</feature>
<feature type="repeat" description="NHL" evidence="2">
    <location>
        <begin position="95"/>
        <end position="134"/>
    </location>
</feature>
<dbReference type="InterPro" id="IPR003431">
    <property type="entry name" value="B-propeller_Phytase"/>
</dbReference>
<dbReference type="SUPFAM" id="SSF50956">
    <property type="entry name" value="Thermostable phytase (3-phytase)"/>
    <property type="match status" value="1"/>
</dbReference>
<accession>A0ABX0A9M0</accession>
<evidence type="ECO:0000256" key="2">
    <source>
        <dbReference type="PROSITE-ProRule" id="PRU00504"/>
    </source>
</evidence>
<evidence type="ECO:0000256" key="1">
    <source>
        <dbReference type="ARBA" id="ARBA00022737"/>
    </source>
</evidence>
<dbReference type="RefSeq" id="WP_162348799.1">
    <property type="nucleotide sequence ID" value="NZ_QOVG01000003.1"/>
</dbReference>
<dbReference type="InterPro" id="IPR011042">
    <property type="entry name" value="6-blade_b-propeller_TolB-like"/>
</dbReference>
<dbReference type="EMBL" id="QOVG01000003">
    <property type="protein sequence ID" value="NDK38222.1"/>
    <property type="molecule type" value="Genomic_DNA"/>
</dbReference>
<dbReference type="InterPro" id="IPR001258">
    <property type="entry name" value="NHL_repeat"/>
</dbReference>
<dbReference type="PROSITE" id="PS51662">
    <property type="entry name" value="BP_PHYTASE"/>
    <property type="match status" value="1"/>
</dbReference>
<name>A0ABX0A9M0_9GAMM</name>
<dbReference type="Gene3D" id="2.120.10.30">
    <property type="entry name" value="TolB, C-terminal domain"/>
    <property type="match status" value="1"/>
</dbReference>
<gene>
    <name evidence="5" type="ORF">DT603_05125</name>
</gene>
<sequence length="364" mass="39934">MNLRPYLGVLLLALLVACRTTPVAPASSAQVPKGATAVDAVVPEAWISTESPEDELDSLAVWPTEDGHTWLIATAKSSHRLVVYDAETGQRLRAVGGPGEGPSQFNRPNGIAVHGDLLFVAERDNHRVQVLRLPDFTPLGMIGQDVLRVPYGLWVRETRPDDLELLVTDSFMADYATRELPPMGELDQRVKRFEVRLDADGRLQSRYLGAFGDTTEAGALRMVESIAGDSVNDRLLIAEEDRRVGSTLREYTLEGMYRSHSLPLFDADAEGIALWACDAGQGYWIAVDQLRPTIFRIFDRSSLQPLKTFSGKVVANTDGQVLYAAGTPRFPAGALFALHDDKAVAAFDLRDIARALGLSDRCMQ</sequence>
<feature type="chain" id="PRO_5046324759" evidence="3">
    <location>
        <begin position="27"/>
        <end position="364"/>
    </location>
</feature>
<protein>
    <submittedName>
        <fullName evidence="5">Phytase</fullName>
    </submittedName>
</protein>
<feature type="signal peptide" evidence="3">
    <location>
        <begin position="1"/>
        <end position="26"/>
    </location>
</feature>
<organism evidence="5 6">
    <name type="scientific">Pseudoxanthomonas gei</name>
    <dbReference type="NCBI Taxonomy" id="1383030"/>
    <lineage>
        <taxon>Bacteria</taxon>
        <taxon>Pseudomonadati</taxon>
        <taxon>Pseudomonadota</taxon>
        <taxon>Gammaproteobacteria</taxon>
        <taxon>Lysobacterales</taxon>
        <taxon>Lysobacteraceae</taxon>
        <taxon>Pseudoxanthomonas</taxon>
    </lineage>
</organism>
<dbReference type="PROSITE" id="PS51257">
    <property type="entry name" value="PROKAR_LIPOPROTEIN"/>
    <property type="match status" value="1"/>
</dbReference>
<evidence type="ECO:0000259" key="4">
    <source>
        <dbReference type="PROSITE" id="PS51662"/>
    </source>
</evidence>
<comment type="caution">
    <text evidence="5">The sequence shown here is derived from an EMBL/GenBank/DDBJ whole genome shotgun (WGS) entry which is preliminary data.</text>
</comment>
<evidence type="ECO:0000313" key="6">
    <source>
        <dbReference type="Proteomes" id="UP001429354"/>
    </source>
</evidence>
<proteinExistence type="predicted"/>
<dbReference type="PROSITE" id="PS51125">
    <property type="entry name" value="NHL"/>
    <property type="match status" value="1"/>
</dbReference>
<keyword evidence="3" id="KW-0732">Signal</keyword>
<dbReference type="Proteomes" id="UP001429354">
    <property type="component" value="Unassembled WGS sequence"/>
</dbReference>
<dbReference type="Pfam" id="PF01436">
    <property type="entry name" value="NHL"/>
    <property type="match status" value="1"/>
</dbReference>
<keyword evidence="6" id="KW-1185">Reference proteome</keyword>
<evidence type="ECO:0000256" key="3">
    <source>
        <dbReference type="SAM" id="SignalP"/>
    </source>
</evidence>
<keyword evidence="1" id="KW-0677">Repeat</keyword>
<evidence type="ECO:0000313" key="5">
    <source>
        <dbReference type="EMBL" id="NDK38222.1"/>
    </source>
</evidence>
<reference evidence="5 6" key="1">
    <citation type="submission" date="2018-07" db="EMBL/GenBank/DDBJ databases">
        <title>Whole genome Sequencing of Pseudoxanthomonas gei KCTC 32298 (T).</title>
        <authorList>
            <person name="Kumar S."/>
            <person name="Bansal K."/>
            <person name="Kaur A."/>
            <person name="Patil P."/>
            <person name="Sharma S."/>
            <person name="Patil P.B."/>
        </authorList>
    </citation>
    <scope>NUCLEOTIDE SEQUENCE [LARGE SCALE GENOMIC DNA]</scope>
    <source>
        <strain evidence="5 6">KCTC 32298</strain>
    </source>
</reference>